<protein>
    <recommendedName>
        <fullName evidence="7">WRKY domain-containing protein</fullName>
    </recommendedName>
</protein>
<evidence type="ECO:0000256" key="2">
    <source>
        <dbReference type="ARBA" id="ARBA00023015"/>
    </source>
</evidence>
<dbReference type="AlphaFoldDB" id="A0AAQ3V051"/>
<reference evidence="8 9" key="1">
    <citation type="submission" date="2024-02" db="EMBL/GenBank/DDBJ databases">
        <title>High-quality chromosome-scale genome assembly of Pensacola bahiagrass (Paspalum notatum Flugge var. saurae).</title>
        <authorList>
            <person name="Vega J.M."/>
            <person name="Podio M."/>
            <person name="Orjuela J."/>
            <person name="Siena L.A."/>
            <person name="Pessino S.C."/>
            <person name="Combes M.C."/>
            <person name="Mariac C."/>
            <person name="Albertini E."/>
            <person name="Pupilli F."/>
            <person name="Ortiz J.P.A."/>
            <person name="Leblanc O."/>
        </authorList>
    </citation>
    <scope>NUCLEOTIDE SEQUENCE [LARGE SCALE GENOMIC DNA]</scope>
    <source>
        <strain evidence="8">R1</strain>
        <tissue evidence="8">Leaf</tissue>
    </source>
</reference>
<feature type="domain" description="WRKY" evidence="7">
    <location>
        <begin position="133"/>
        <end position="198"/>
    </location>
</feature>
<dbReference type="GO" id="GO:0003700">
    <property type="term" value="F:DNA-binding transcription factor activity"/>
    <property type="evidence" value="ECO:0007669"/>
    <property type="project" value="InterPro"/>
</dbReference>
<dbReference type="EMBL" id="CP144754">
    <property type="protein sequence ID" value="WVZ99347.1"/>
    <property type="molecule type" value="Genomic_DNA"/>
</dbReference>
<keyword evidence="2" id="KW-0805">Transcription regulation</keyword>
<dbReference type="Proteomes" id="UP001341281">
    <property type="component" value="Chromosome 10"/>
</dbReference>
<keyword evidence="9" id="KW-1185">Reference proteome</keyword>
<accession>A0AAQ3V051</accession>
<feature type="region of interest" description="Disordered" evidence="6">
    <location>
        <begin position="83"/>
        <end position="130"/>
    </location>
</feature>
<evidence type="ECO:0000256" key="5">
    <source>
        <dbReference type="ARBA" id="ARBA00023242"/>
    </source>
</evidence>
<comment type="subcellular location">
    <subcellularLocation>
        <location evidence="1">Nucleus</location>
    </subcellularLocation>
</comment>
<evidence type="ECO:0000256" key="1">
    <source>
        <dbReference type="ARBA" id="ARBA00004123"/>
    </source>
</evidence>
<dbReference type="PROSITE" id="PS50811">
    <property type="entry name" value="WRKY"/>
    <property type="match status" value="1"/>
</dbReference>
<dbReference type="Gene3D" id="2.20.25.80">
    <property type="entry name" value="WRKY domain"/>
    <property type="match status" value="1"/>
</dbReference>
<keyword evidence="3" id="KW-0238">DNA-binding</keyword>
<dbReference type="GO" id="GO:0005634">
    <property type="term" value="C:nucleus"/>
    <property type="evidence" value="ECO:0007669"/>
    <property type="project" value="UniProtKB-SubCell"/>
</dbReference>
<evidence type="ECO:0000256" key="4">
    <source>
        <dbReference type="ARBA" id="ARBA00023163"/>
    </source>
</evidence>
<proteinExistence type="predicted"/>
<dbReference type="Pfam" id="PF03106">
    <property type="entry name" value="WRKY"/>
    <property type="match status" value="1"/>
</dbReference>
<dbReference type="PANTHER" id="PTHR31221:SF379">
    <property type="entry name" value="WRKY DNA-BINDING DOMAIN SUPERFAMILY PROTEIN-RELATED"/>
    <property type="match status" value="1"/>
</dbReference>
<name>A0AAQ3V051_PASNO</name>
<dbReference type="FunFam" id="2.20.25.80:FF:000003">
    <property type="entry name" value="WRKY transcription factor 57"/>
    <property type="match status" value="1"/>
</dbReference>
<keyword evidence="5" id="KW-0539">Nucleus</keyword>
<dbReference type="SUPFAM" id="SSF118290">
    <property type="entry name" value="WRKY DNA-binding domain"/>
    <property type="match status" value="1"/>
</dbReference>
<evidence type="ECO:0000313" key="8">
    <source>
        <dbReference type="EMBL" id="WVZ99347.1"/>
    </source>
</evidence>
<organism evidence="8 9">
    <name type="scientific">Paspalum notatum var. saurae</name>
    <dbReference type="NCBI Taxonomy" id="547442"/>
    <lineage>
        <taxon>Eukaryota</taxon>
        <taxon>Viridiplantae</taxon>
        <taxon>Streptophyta</taxon>
        <taxon>Embryophyta</taxon>
        <taxon>Tracheophyta</taxon>
        <taxon>Spermatophyta</taxon>
        <taxon>Magnoliopsida</taxon>
        <taxon>Liliopsida</taxon>
        <taxon>Poales</taxon>
        <taxon>Poaceae</taxon>
        <taxon>PACMAD clade</taxon>
        <taxon>Panicoideae</taxon>
        <taxon>Andropogonodae</taxon>
        <taxon>Paspaleae</taxon>
        <taxon>Paspalinae</taxon>
        <taxon>Paspalum</taxon>
    </lineage>
</organism>
<dbReference type="InterPro" id="IPR036576">
    <property type="entry name" value="WRKY_dom_sf"/>
</dbReference>
<feature type="region of interest" description="Disordered" evidence="6">
    <location>
        <begin position="1"/>
        <end position="40"/>
    </location>
</feature>
<evidence type="ECO:0000259" key="7">
    <source>
        <dbReference type="PROSITE" id="PS50811"/>
    </source>
</evidence>
<dbReference type="SMART" id="SM00774">
    <property type="entry name" value="WRKY"/>
    <property type="match status" value="1"/>
</dbReference>
<gene>
    <name evidence="8" type="ORF">U9M48_044668</name>
</gene>
<dbReference type="InterPro" id="IPR003657">
    <property type="entry name" value="WRKY_dom"/>
</dbReference>
<keyword evidence="4" id="KW-0804">Transcription</keyword>
<dbReference type="InterPro" id="IPR044810">
    <property type="entry name" value="WRKY_plant"/>
</dbReference>
<dbReference type="GO" id="GO:0043565">
    <property type="term" value="F:sequence-specific DNA binding"/>
    <property type="evidence" value="ECO:0007669"/>
    <property type="project" value="InterPro"/>
</dbReference>
<evidence type="ECO:0000313" key="9">
    <source>
        <dbReference type="Proteomes" id="UP001341281"/>
    </source>
</evidence>
<feature type="compositionally biased region" description="Low complexity" evidence="6">
    <location>
        <begin position="90"/>
        <end position="101"/>
    </location>
</feature>
<evidence type="ECO:0000256" key="3">
    <source>
        <dbReference type="ARBA" id="ARBA00023125"/>
    </source>
</evidence>
<dbReference type="PANTHER" id="PTHR31221">
    <property type="entry name" value="WRKY TRANSCRIPTION FACTOR PROTEIN 1-RELATED"/>
    <property type="match status" value="1"/>
</dbReference>
<sequence length="230" mass="24165">MESSLLGGIGTQQQPIPHLPSYLASPLPPPVGTQPQTEQHLQTCSDGAALLGAGAVSCCSPPAVDWPAALLLPRAPGELVGGVESGAGAGSSASTATTAGDGDSKAVKAGKGGGGGRGRKKASRPRFAFQTRSENDVLDDGYRWRKYGQKAVKNSAYPRSYYRCTHHTCNVKKQVQRMAKDTSIVVTTYEGVHNHPCEKLMEALSPILKQLQLLSQIQQCSANQLIGGSI</sequence>
<evidence type="ECO:0000256" key="6">
    <source>
        <dbReference type="SAM" id="MobiDB-lite"/>
    </source>
</evidence>